<dbReference type="EMBL" id="QPFP01000449">
    <property type="protein sequence ID" value="TEB11312.1"/>
    <property type="molecule type" value="Genomic_DNA"/>
</dbReference>
<dbReference type="AlphaFoldDB" id="A0A4Y7RRJ5"/>
<keyword evidence="1" id="KW-0472">Membrane</keyword>
<name>A0A4Y7RRJ5_COPMI</name>
<keyword evidence="1" id="KW-1133">Transmembrane helix</keyword>
<organism evidence="2 3">
    <name type="scientific">Coprinellus micaceus</name>
    <name type="common">Glistening ink-cap mushroom</name>
    <name type="synonym">Coprinus micaceus</name>
    <dbReference type="NCBI Taxonomy" id="71717"/>
    <lineage>
        <taxon>Eukaryota</taxon>
        <taxon>Fungi</taxon>
        <taxon>Dikarya</taxon>
        <taxon>Basidiomycota</taxon>
        <taxon>Agaricomycotina</taxon>
        <taxon>Agaricomycetes</taxon>
        <taxon>Agaricomycetidae</taxon>
        <taxon>Agaricales</taxon>
        <taxon>Agaricineae</taxon>
        <taxon>Psathyrellaceae</taxon>
        <taxon>Coprinellus</taxon>
    </lineage>
</organism>
<dbReference type="Proteomes" id="UP000298030">
    <property type="component" value="Unassembled WGS sequence"/>
</dbReference>
<evidence type="ECO:0000256" key="1">
    <source>
        <dbReference type="SAM" id="Phobius"/>
    </source>
</evidence>
<dbReference type="STRING" id="71717.A0A4Y7RRJ5"/>
<dbReference type="OrthoDB" id="3038990at2759"/>
<gene>
    <name evidence="2" type="ORF">FA13DRAFT_1886772</name>
</gene>
<reference evidence="2 3" key="1">
    <citation type="journal article" date="2019" name="Nat. Ecol. Evol.">
        <title>Megaphylogeny resolves global patterns of mushroom evolution.</title>
        <authorList>
            <person name="Varga T."/>
            <person name="Krizsan K."/>
            <person name="Foldi C."/>
            <person name="Dima B."/>
            <person name="Sanchez-Garcia M."/>
            <person name="Sanchez-Ramirez S."/>
            <person name="Szollosi G.J."/>
            <person name="Szarkandi J.G."/>
            <person name="Papp V."/>
            <person name="Albert L."/>
            <person name="Andreopoulos W."/>
            <person name="Angelini C."/>
            <person name="Antonin V."/>
            <person name="Barry K.W."/>
            <person name="Bougher N.L."/>
            <person name="Buchanan P."/>
            <person name="Buyck B."/>
            <person name="Bense V."/>
            <person name="Catcheside P."/>
            <person name="Chovatia M."/>
            <person name="Cooper J."/>
            <person name="Damon W."/>
            <person name="Desjardin D."/>
            <person name="Finy P."/>
            <person name="Geml J."/>
            <person name="Haridas S."/>
            <person name="Hughes K."/>
            <person name="Justo A."/>
            <person name="Karasinski D."/>
            <person name="Kautmanova I."/>
            <person name="Kiss B."/>
            <person name="Kocsube S."/>
            <person name="Kotiranta H."/>
            <person name="LaButti K.M."/>
            <person name="Lechner B.E."/>
            <person name="Liimatainen K."/>
            <person name="Lipzen A."/>
            <person name="Lukacs Z."/>
            <person name="Mihaltcheva S."/>
            <person name="Morgado L.N."/>
            <person name="Niskanen T."/>
            <person name="Noordeloos M.E."/>
            <person name="Ohm R.A."/>
            <person name="Ortiz-Santana B."/>
            <person name="Ovrebo C."/>
            <person name="Racz N."/>
            <person name="Riley R."/>
            <person name="Savchenko A."/>
            <person name="Shiryaev A."/>
            <person name="Soop K."/>
            <person name="Spirin V."/>
            <person name="Szebenyi C."/>
            <person name="Tomsovsky M."/>
            <person name="Tulloss R.E."/>
            <person name="Uehling J."/>
            <person name="Grigoriev I.V."/>
            <person name="Vagvolgyi C."/>
            <person name="Papp T."/>
            <person name="Martin F.M."/>
            <person name="Miettinen O."/>
            <person name="Hibbett D.S."/>
            <person name="Nagy L.G."/>
        </authorList>
    </citation>
    <scope>NUCLEOTIDE SEQUENCE [LARGE SCALE GENOMIC DNA]</scope>
    <source>
        <strain evidence="2 3">FP101781</strain>
    </source>
</reference>
<evidence type="ECO:0000313" key="2">
    <source>
        <dbReference type="EMBL" id="TEB11312.1"/>
    </source>
</evidence>
<evidence type="ECO:0000313" key="3">
    <source>
        <dbReference type="Proteomes" id="UP000298030"/>
    </source>
</evidence>
<keyword evidence="1" id="KW-0812">Transmembrane</keyword>
<proteinExistence type="predicted"/>
<accession>A0A4Y7RRJ5</accession>
<protein>
    <submittedName>
        <fullName evidence="2">Uncharacterized protein</fullName>
    </submittedName>
</protein>
<keyword evidence="3" id="KW-1185">Reference proteome</keyword>
<feature type="transmembrane region" description="Helical" evidence="1">
    <location>
        <begin position="27"/>
        <end position="48"/>
    </location>
</feature>
<sequence>MREWVSGMFTGSYLAGVSKLIFEDSRLYYVVALSTNTLTTIMILANSISIPLRSAFFVLNVTLVNIMACQAHRNMKLPMFQHPNFTTSELSPPPTAAPRDGFSSCRLPVRFKTNKHGRHRETQFPGSG</sequence>
<comment type="caution">
    <text evidence="2">The sequence shown here is derived from an EMBL/GenBank/DDBJ whole genome shotgun (WGS) entry which is preliminary data.</text>
</comment>